<dbReference type="PANTHER" id="PTHR42951">
    <property type="entry name" value="METALLO-BETA-LACTAMASE DOMAIN-CONTAINING"/>
    <property type="match status" value="1"/>
</dbReference>
<dbReference type="GO" id="GO:0016787">
    <property type="term" value="F:hydrolase activity"/>
    <property type="evidence" value="ECO:0007669"/>
    <property type="project" value="UniProtKB-KW"/>
</dbReference>
<reference evidence="2 3" key="1">
    <citation type="submission" date="2020-03" db="EMBL/GenBank/DDBJ databases">
        <title>Genomic Encyclopedia of Archaeal and Bacterial Type Strains, Phase II (KMG-II): from individual species to whole genera.</title>
        <authorList>
            <person name="Goeker M."/>
        </authorList>
    </citation>
    <scope>NUCLEOTIDE SEQUENCE [LARGE SCALE GENOMIC DNA]</scope>
    <source>
        <strain evidence="2 3">DSM 4749</strain>
    </source>
</reference>
<dbReference type="RefSeq" id="WP_166909162.1">
    <property type="nucleotide sequence ID" value="NZ_JAASRS010000001.1"/>
</dbReference>
<proteinExistence type="predicted"/>
<dbReference type="CDD" id="cd07726">
    <property type="entry name" value="ST1585-like_MBL-fold"/>
    <property type="match status" value="1"/>
</dbReference>
<name>A0A846MDZ2_9BACL</name>
<evidence type="ECO:0000313" key="3">
    <source>
        <dbReference type="Proteomes" id="UP000532769"/>
    </source>
</evidence>
<organism evidence="2 3">
    <name type="scientific">Saccharococcus thermophilus</name>
    <dbReference type="NCBI Taxonomy" id="29396"/>
    <lineage>
        <taxon>Bacteria</taxon>
        <taxon>Bacillati</taxon>
        <taxon>Bacillota</taxon>
        <taxon>Bacilli</taxon>
        <taxon>Bacillales</taxon>
        <taxon>Anoxybacillaceae</taxon>
        <taxon>Saccharococcus</taxon>
    </lineage>
</organism>
<dbReference type="Proteomes" id="UP000532769">
    <property type="component" value="Unassembled WGS sequence"/>
</dbReference>
<keyword evidence="3" id="KW-1185">Reference proteome</keyword>
<comment type="caution">
    <text evidence="2">The sequence shown here is derived from an EMBL/GenBank/DDBJ whole genome shotgun (WGS) entry which is preliminary data.</text>
</comment>
<dbReference type="SMART" id="SM00849">
    <property type="entry name" value="Lactamase_B"/>
    <property type="match status" value="1"/>
</dbReference>
<evidence type="ECO:0000259" key="1">
    <source>
        <dbReference type="SMART" id="SM00849"/>
    </source>
</evidence>
<dbReference type="EMBL" id="JAASRS010000001">
    <property type="protein sequence ID" value="NIK14737.1"/>
    <property type="molecule type" value="Genomic_DNA"/>
</dbReference>
<evidence type="ECO:0000313" key="2">
    <source>
        <dbReference type="EMBL" id="NIK14737.1"/>
    </source>
</evidence>
<dbReference type="InterPro" id="IPR036866">
    <property type="entry name" value="RibonucZ/Hydroxyglut_hydro"/>
</dbReference>
<dbReference type="Gene3D" id="3.60.15.10">
    <property type="entry name" value="Ribonuclease Z/Hydroxyacylglutathione hydrolase-like"/>
    <property type="match status" value="1"/>
</dbReference>
<dbReference type="Pfam" id="PF00753">
    <property type="entry name" value="Lactamase_B"/>
    <property type="match status" value="1"/>
</dbReference>
<accession>A0A846MDZ2</accession>
<dbReference type="InterPro" id="IPR037482">
    <property type="entry name" value="ST1585_MBL-fold"/>
</dbReference>
<keyword evidence="2" id="KW-0378">Hydrolase</keyword>
<dbReference type="PANTHER" id="PTHR42951:SF22">
    <property type="entry name" value="METALLO BETA-LACTAMASE SUPERFAMILY LIPOPROTEIN"/>
    <property type="match status" value="1"/>
</dbReference>
<dbReference type="AlphaFoldDB" id="A0A846MDZ2"/>
<feature type="domain" description="Metallo-beta-lactamase" evidence="1">
    <location>
        <begin position="23"/>
        <end position="228"/>
    </location>
</feature>
<dbReference type="InterPro" id="IPR050855">
    <property type="entry name" value="NDM-1-like"/>
</dbReference>
<dbReference type="InterPro" id="IPR001279">
    <property type="entry name" value="Metallo-B-lactamas"/>
</dbReference>
<sequence>MKQPVDLGNRISLIDLYDLKTPQRTGTYVLHEEELAIIETGPSPSVPYLLKGLEMLHIDPADIRYIIVTHIHLDHAGGVGMLLEKCPNALVVVHPKGKRHLAEPSRLIAGAKAVYGEKFDDLFSPVLPVPEERLIVKEDGDTLKLSDERTLTFLDTPGHANHHFSIYDSFSRGVFTGDTIGVFYPQLLKDGLEYCLPSTSPNQFRPEAMLQSAERLEQLQPERIYFGHFGMLENPRTAFEQLRFWLPKFVQAGEKVMVEQANASMQEKAKAVFQALYQEVNAFLQAKNIPETSEAYDIIRLDLHVCSMGIVDYLQKTIEQG</sequence>
<protein>
    <submittedName>
        <fullName evidence="2">Glyoxylase-like metal-dependent hydrolase (Beta-lactamase superfamily II)</fullName>
    </submittedName>
</protein>
<gene>
    <name evidence="2" type="ORF">BDD39_001247</name>
</gene>
<dbReference type="SUPFAM" id="SSF56281">
    <property type="entry name" value="Metallo-hydrolase/oxidoreductase"/>
    <property type="match status" value="1"/>
</dbReference>